<sequence length="351" mass="41941">MVQKFRAYYQGKIINAFEALKLKRKRLISTRKSEAEMFDSKSPDAFPLLPKKPKNGIGLPYFSYYPNLSPSMNAVRSGSEITLAHVIFQDVFLKLSYFTIKDQDIEVTVFPREVTVDKIIIAKNHHYTLDIAYRLEKTSPYSYFYKWNGVLAVEIVVTTMTDKQKVDDLGEQGIQICEIKVPKNVELKLREYDKKIISEEYFNQIYTKYYEKYLYLYQKPNFFAFSNLLGKVRTLPKWLERYEKMAYWEEQEKEMLNRIELAKKQLFDLNQDILQKKTILKNIQNEMLDKEELLAKINSLQQQMEIKDRKLDQEYKEKIRCESKLLKYKKKVEEIEASPFKYLFNNLIKKK</sequence>
<accession>A0A242AMP0</accession>
<keyword evidence="1" id="KW-0175">Coiled coil</keyword>
<proteinExistence type="predicted"/>
<dbReference type="Proteomes" id="UP000194885">
    <property type="component" value="Unassembled WGS sequence"/>
</dbReference>
<comment type="caution">
    <text evidence="2">The sequence shown here is derived from an EMBL/GenBank/DDBJ whole genome shotgun (WGS) entry which is preliminary data.</text>
</comment>
<feature type="coiled-coil region" evidence="1">
    <location>
        <begin position="280"/>
        <end position="317"/>
    </location>
</feature>
<organism evidence="2 3">
    <name type="scientific">Enterococcus faecium</name>
    <name type="common">Streptococcus faecium</name>
    <dbReference type="NCBI Taxonomy" id="1352"/>
    <lineage>
        <taxon>Bacteria</taxon>
        <taxon>Bacillati</taxon>
        <taxon>Bacillota</taxon>
        <taxon>Bacilli</taxon>
        <taxon>Lactobacillales</taxon>
        <taxon>Enterococcaceae</taxon>
        <taxon>Enterococcus</taxon>
    </lineage>
</organism>
<evidence type="ECO:0000313" key="3">
    <source>
        <dbReference type="Proteomes" id="UP000194885"/>
    </source>
</evidence>
<protein>
    <submittedName>
        <fullName evidence="2">Uncharacterized protein</fullName>
    </submittedName>
</protein>
<dbReference type="RefSeq" id="WP_086324036.1">
    <property type="nucleotide sequence ID" value="NZ_NGKW01000031.1"/>
</dbReference>
<reference evidence="2 3" key="1">
    <citation type="submission" date="2017-05" db="EMBL/GenBank/DDBJ databases">
        <title>The Genome Sequence of Enterococcus faecium 7H8_DIV0219.</title>
        <authorList>
            <consortium name="The Broad Institute Genomics Platform"/>
            <consortium name="The Broad Institute Genomic Center for Infectious Diseases"/>
            <person name="Earl A."/>
            <person name="Manson A."/>
            <person name="Schwartman J."/>
            <person name="Gilmore M."/>
            <person name="Abouelleil A."/>
            <person name="Cao P."/>
            <person name="Chapman S."/>
            <person name="Cusick C."/>
            <person name="Shea T."/>
            <person name="Young S."/>
            <person name="Neafsey D."/>
            <person name="Nusbaum C."/>
            <person name="Birren B."/>
        </authorList>
    </citation>
    <scope>NUCLEOTIDE SEQUENCE [LARGE SCALE GENOMIC DNA]</scope>
    <source>
        <strain evidence="2 3">7H8_DIV0219</strain>
    </source>
</reference>
<dbReference type="AlphaFoldDB" id="A0A242AMP0"/>
<evidence type="ECO:0000313" key="2">
    <source>
        <dbReference type="EMBL" id="OTN82318.1"/>
    </source>
</evidence>
<dbReference type="EMBL" id="NGKW01000031">
    <property type="protein sequence ID" value="OTN82318.1"/>
    <property type="molecule type" value="Genomic_DNA"/>
</dbReference>
<evidence type="ECO:0000256" key="1">
    <source>
        <dbReference type="SAM" id="Coils"/>
    </source>
</evidence>
<name>A0A242AMP0_ENTFC</name>
<gene>
    <name evidence="2" type="ORF">A5810_003148</name>
</gene>